<gene>
    <name evidence="2" type="ORF">KK083_11610</name>
</gene>
<dbReference type="NCBIfam" id="TIGR04183">
    <property type="entry name" value="Por_Secre_tail"/>
    <property type="match status" value="1"/>
</dbReference>
<accession>A0AAP2DJW3</accession>
<dbReference type="PROSITE" id="PS50853">
    <property type="entry name" value="FN3"/>
    <property type="match status" value="1"/>
</dbReference>
<dbReference type="EMBL" id="JAHESF010000009">
    <property type="protein sequence ID" value="MBT1697526.1"/>
    <property type="molecule type" value="Genomic_DNA"/>
</dbReference>
<dbReference type="InterPro" id="IPR052025">
    <property type="entry name" value="Xyloglucanase_GH74"/>
</dbReference>
<dbReference type="InterPro" id="IPR003961">
    <property type="entry name" value="FN3_dom"/>
</dbReference>
<dbReference type="InterPro" id="IPR015943">
    <property type="entry name" value="WD40/YVTN_repeat-like_dom_sf"/>
</dbReference>
<dbReference type="RefSeq" id="WP_254163396.1">
    <property type="nucleotide sequence ID" value="NZ_JAHESF010000009.1"/>
</dbReference>
<feature type="domain" description="Fibronectin type-III" evidence="1">
    <location>
        <begin position="1123"/>
        <end position="1214"/>
    </location>
</feature>
<evidence type="ECO:0000313" key="2">
    <source>
        <dbReference type="EMBL" id="MBT1697526.1"/>
    </source>
</evidence>
<dbReference type="CDD" id="cd15482">
    <property type="entry name" value="Sialidase_non-viral"/>
    <property type="match status" value="1"/>
</dbReference>
<dbReference type="CDD" id="cd00063">
    <property type="entry name" value="FN3"/>
    <property type="match status" value="1"/>
</dbReference>
<dbReference type="PANTHER" id="PTHR43739:SF5">
    <property type="entry name" value="EXO-ALPHA-SIALIDASE"/>
    <property type="match status" value="1"/>
</dbReference>
<dbReference type="SMART" id="SM00060">
    <property type="entry name" value="FN3"/>
    <property type="match status" value="2"/>
</dbReference>
<reference evidence="2 3" key="1">
    <citation type="submission" date="2021-05" db="EMBL/GenBank/DDBJ databases">
        <title>A Polyphasic approach of four new species of the genus Ohtaekwangia: Ohtaekwangia histidinii sp. nov., Ohtaekwangia cretensis sp. nov., Ohtaekwangia indiensis sp. nov., Ohtaekwangia reichenbachii sp. nov. from diverse environment.</title>
        <authorList>
            <person name="Octaviana S."/>
        </authorList>
    </citation>
    <scope>NUCLEOTIDE SEQUENCE [LARGE SCALE GENOMIC DNA]</scope>
    <source>
        <strain evidence="2 3">PWU4</strain>
    </source>
</reference>
<organism evidence="2 3">
    <name type="scientific">Chryseosolibacter histidini</name>
    <dbReference type="NCBI Taxonomy" id="2782349"/>
    <lineage>
        <taxon>Bacteria</taxon>
        <taxon>Pseudomonadati</taxon>
        <taxon>Bacteroidota</taxon>
        <taxon>Cytophagia</taxon>
        <taxon>Cytophagales</taxon>
        <taxon>Chryseotaleaceae</taxon>
        <taxon>Chryseosolibacter</taxon>
    </lineage>
</organism>
<dbReference type="SUPFAM" id="SSF110296">
    <property type="entry name" value="Oligoxyloglucan reducing end-specific cellobiohydrolase"/>
    <property type="match status" value="2"/>
</dbReference>
<dbReference type="InterPro" id="IPR036116">
    <property type="entry name" value="FN3_sf"/>
</dbReference>
<dbReference type="Proteomes" id="UP001319200">
    <property type="component" value="Unassembled WGS sequence"/>
</dbReference>
<sequence length="1492" mass="161283">MKRSLRFRVGSRVLLFIFLSLFLPLAIRAQQPGLKTEATEPQATQQVTGHNNLRKLANIYDKQLRQAQGKPEPVGDNALLRRLYEIELLKDPATGVIPEGIRERELAFAQRLNESLGNKAGRKNARVVEDWRPRGPFNVGGRTRALAIDLDNENIIVAGGVSGGMWRSEDGGLTWFKTTGSNEIQSVTAVVQDPRPGFRNIWYYATGERIGNSASGGGAFFGGNGIYKSVDGARSWSLLPFTADNRPQANSRYDIIFNLAIHPATGDLYAATFWGIHRSTDGGGSFTEVIAGDFDTWTDVMITPGGVIYVTFDSGGIPNKGIHRSTDGVTWTNITPATFPATYGRTVLGYTPSDENIIYVFADNASSGFLWRYTHGAATPWTNLTANIPAFGGSVGNLNTQGGYNMLIKVHPSNPNIVFLGATNLYRSPNGFTSRTGMAWVGGYSPANNVSMYPNQHPDQHALVFYPSNPSRALSGNDGGIQYTDDILATNPGVLPVPWTSRNNGYLTTQPYTLSFDPQGTGDQLMSGFQDNSTWFTSSSNLTTPWSDAFSGDGSYNAFADGSITRYVSSQGGNVYRLNYLSPDDAGDDYVSFTRVTPTGATGFAFVAPFVLDPNNDNVMYMPAGARMWRNDNLDGIPVFSNATTSVNWNNLANSQVPAGHSISALAVSRMPANRLYYGTNNGLIFRIDNANIGDQPKTDIATGKGLPVGNVSCIAVDPANADRVFAVYSNYNVRSIFYSADGGTTWTDISANLEENATPVGSGPSVRWLAIEGNSDRYYVGTSTGLYSTVALNGASTVWTQEDVDGIGNVVIPMIKTREDGLAAVATHGNGLYSARFEVTPLPQPTLHVINPIDDFEVFAGSPNTIIDISNVFHDSDGDAIAYSLINTNPSLITASLNGNLLTLSYPSSSLGRGTIGIIASAAGESISEPFTITVRDIEYILYDQNTAPAGSRPSQLFTNFGNALAQSADDFTVAAGDTWSIERVVTPGGVNGTPVLNAIRVVIYKDTLGVPGHEVYVSPALVPASGTANANLDLVLPAPVSLTAGKYWISVYAELAFVSSRQWFWRTTTTVNGTQGQFRDAANLFGVGAINWTAQSVAFGGVPTDMLFTIYGKGTVAAPAAPSNLVALYSSDTRFNLSWNDNATTEMAYLIERSTNGTTFAKRTTVGPSKTTYSDTDLFDPTLTYYYRVAAIGISDTSAYSNVASTAVIPDAPVAGLATFVLPTFFVANWTSVTGANHYELDVSADDFATFLPGFEARVVEGDHYVVWGTHFKRSYKYRLRAVNAGGESANSNVVIVAPVKNLKLAAVCSDNPDVVRRWRITNPNPFDIEVEWGLHKTSQRGNYTAPPGESYFTTSTVKGSNTAIITWRDDFYIPHIDMKGSTKTRCTGTGHDVAYARFAGDDEMLETATPFVIDAWPNPSRDKFNIMIASPFEDEVEMEILGLKGERVFLAKTQSNIVVEVDASSYPSGIYLVKAKQLIHHQTLKLVKE</sequence>
<dbReference type="InterPro" id="IPR013783">
    <property type="entry name" value="Ig-like_fold"/>
</dbReference>
<dbReference type="GO" id="GO:0010411">
    <property type="term" value="P:xyloglucan metabolic process"/>
    <property type="evidence" value="ECO:0007669"/>
    <property type="project" value="TreeGrafter"/>
</dbReference>
<proteinExistence type="predicted"/>
<evidence type="ECO:0000259" key="1">
    <source>
        <dbReference type="PROSITE" id="PS50853"/>
    </source>
</evidence>
<protein>
    <submittedName>
        <fullName evidence="2">T9SS type A sorting domain-containing protein</fullName>
    </submittedName>
</protein>
<comment type="caution">
    <text evidence="2">The sequence shown here is derived from an EMBL/GenBank/DDBJ whole genome shotgun (WGS) entry which is preliminary data.</text>
</comment>
<dbReference type="InterPro" id="IPR026444">
    <property type="entry name" value="Secre_tail"/>
</dbReference>
<dbReference type="PANTHER" id="PTHR43739">
    <property type="entry name" value="XYLOGLUCANASE (EUROFUNG)"/>
    <property type="match status" value="1"/>
</dbReference>
<dbReference type="Gene3D" id="2.130.10.10">
    <property type="entry name" value="YVTN repeat-like/Quinoprotein amine dehydrogenase"/>
    <property type="match status" value="4"/>
</dbReference>
<evidence type="ECO:0000313" key="3">
    <source>
        <dbReference type="Proteomes" id="UP001319200"/>
    </source>
</evidence>
<dbReference type="Pfam" id="PF18962">
    <property type="entry name" value="Por_Secre_tail"/>
    <property type="match status" value="1"/>
</dbReference>
<name>A0AAP2DJW3_9BACT</name>
<dbReference type="SUPFAM" id="SSF49265">
    <property type="entry name" value="Fibronectin type III"/>
    <property type="match status" value="1"/>
</dbReference>
<dbReference type="Gene3D" id="2.60.40.10">
    <property type="entry name" value="Immunoglobulins"/>
    <property type="match status" value="2"/>
</dbReference>
<keyword evidence="3" id="KW-1185">Reference proteome</keyword>